<evidence type="ECO:0000313" key="1">
    <source>
        <dbReference type="EMBL" id="MBB5062154.1"/>
    </source>
</evidence>
<sequence>MALGNSLNQIAPSERTVVSFLRRRILTVVSLGLLSVFAGTLTAAAPVDNVIPIAKARSLPLGTHVMIDGIVSTPSGAFESSFDDKGFGLQDASGGIYISTPGNPNVATPPRRARVSGVLTDKAGLLVVVPADAAAVKMAPLKNAGDFSVIEPKALKTVEVGEANEGRIVRVHGKITQAPAGDGPYGFKFSVNDGSGEALIFVNVQTGISMNSLAAGKEISVTGFSSQYDTHHEIDPRSPADIGAAKP</sequence>
<evidence type="ECO:0000313" key="2">
    <source>
        <dbReference type="Proteomes" id="UP000584867"/>
    </source>
</evidence>
<accession>A0A7W7ZLJ2</accession>
<protein>
    <recommendedName>
        <fullName evidence="3">Nucleic acid binding OB-fold tRNA/helicase-type</fullName>
    </recommendedName>
</protein>
<organism evidence="1 2">
    <name type="scientific">Granulicella mallensis</name>
    <dbReference type="NCBI Taxonomy" id="940614"/>
    <lineage>
        <taxon>Bacteria</taxon>
        <taxon>Pseudomonadati</taxon>
        <taxon>Acidobacteriota</taxon>
        <taxon>Terriglobia</taxon>
        <taxon>Terriglobales</taxon>
        <taxon>Acidobacteriaceae</taxon>
        <taxon>Granulicella</taxon>
    </lineage>
</organism>
<evidence type="ECO:0008006" key="3">
    <source>
        <dbReference type="Google" id="ProtNLM"/>
    </source>
</evidence>
<dbReference type="EMBL" id="JACHIO010000002">
    <property type="protein sequence ID" value="MBB5062154.1"/>
    <property type="molecule type" value="Genomic_DNA"/>
</dbReference>
<reference evidence="1 2" key="1">
    <citation type="submission" date="2020-08" db="EMBL/GenBank/DDBJ databases">
        <title>Genomic Encyclopedia of Type Strains, Phase IV (KMG-V): Genome sequencing to study the core and pangenomes of soil and plant-associated prokaryotes.</title>
        <authorList>
            <person name="Whitman W."/>
        </authorList>
    </citation>
    <scope>NUCLEOTIDE SEQUENCE [LARGE SCALE GENOMIC DNA]</scope>
    <source>
        <strain evidence="1 2">X5P3</strain>
    </source>
</reference>
<comment type="caution">
    <text evidence="1">The sequence shown here is derived from an EMBL/GenBank/DDBJ whole genome shotgun (WGS) entry which is preliminary data.</text>
</comment>
<gene>
    <name evidence="1" type="ORF">HDF15_000481</name>
</gene>
<name>A0A7W7ZLJ2_9BACT</name>
<dbReference type="Proteomes" id="UP000584867">
    <property type="component" value="Unassembled WGS sequence"/>
</dbReference>
<dbReference type="RefSeq" id="WP_184252656.1">
    <property type="nucleotide sequence ID" value="NZ_JACHIO010000002.1"/>
</dbReference>
<proteinExistence type="predicted"/>
<dbReference type="AlphaFoldDB" id="A0A7W7ZLJ2"/>